<dbReference type="Proteomes" id="UP000316083">
    <property type="component" value="Unassembled WGS sequence"/>
</dbReference>
<dbReference type="RefSeq" id="WP_247874139.1">
    <property type="nucleotide sequence ID" value="NZ_CP032345.1"/>
</dbReference>
<dbReference type="PROSITE" id="PS50043">
    <property type="entry name" value="HTH_LUXR_2"/>
    <property type="match status" value="1"/>
</dbReference>
<proteinExistence type="predicted"/>
<dbReference type="InterPro" id="IPR000792">
    <property type="entry name" value="Tscrpt_reg_LuxR_C"/>
</dbReference>
<dbReference type="PANTHER" id="PTHR43214">
    <property type="entry name" value="TWO-COMPONENT RESPONSE REGULATOR"/>
    <property type="match status" value="1"/>
</dbReference>
<feature type="domain" description="HTH luxR-type" evidence="2">
    <location>
        <begin position="156"/>
        <end position="221"/>
    </location>
</feature>
<dbReference type="Gene3D" id="3.40.50.2300">
    <property type="match status" value="1"/>
</dbReference>
<dbReference type="SMART" id="SM00421">
    <property type="entry name" value="HTH_LUXR"/>
    <property type="match status" value="1"/>
</dbReference>
<evidence type="ECO:0000313" key="3">
    <source>
        <dbReference type="EMBL" id="TWA68021.1"/>
    </source>
</evidence>
<dbReference type="PANTHER" id="PTHR43214:SF43">
    <property type="entry name" value="TWO-COMPONENT RESPONSE REGULATOR"/>
    <property type="match status" value="1"/>
</dbReference>
<comment type="caution">
    <text evidence="4">The sequence shown here is derived from an EMBL/GenBank/DDBJ whole genome shotgun (WGS) entry which is preliminary data.</text>
</comment>
<name>A0A560C8R7_AZOBR</name>
<dbReference type="EMBL" id="VITH01000008">
    <property type="protein sequence ID" value="TWA81252.1"/>
    <property type="molecule type" value="Genomic_DNA"/>
</dbReference>
<dbReference type="Proteomes" id="UP000318529">
    <property type="component" value="Unassembled WGS sequence"/>
</dbReference>
<reference evidence="5 6" key="1">
    <citation type="submission" date="2019-06" db="EMBL/GenBank/DDBJ databases">
        <title>Genomic Encyclopedia of Type Strains, Phase IV (KMG-V): Genome sequencing to study the core and pangenomes of soil and plant-associated prokaryotes.</title>
        <authorList>
            <person name="Whitman W."/>
        </authorList>
    </citation>
    <scope>NUCLEOTIDE SEQUENCE [LARGE SCALE GENOMIC DNA]</scope>
    <source>
        <strain evidence="4 6">BR 11650</strain>
        <strain evidence="3 5">BR 11796</strain>
    </source>
</reference>
<evidence type="ECO:0000313" key="4">
    <source>
        <dbReference type="EMBL" id="TWA81252.1"/>
    </source>
</evidence>
<dbReference type="InterPro" id="IPR016032">
    <property type="entry name" value="Sig_transdc_resp-reg_C-effctor"/>
</dbReference>
<dbReference type="SUPFAM" id="SSF46894">
    <property type="entry name" value="C-terminal effector domain of the bipartite response regulators"/>
    <property type="match status" value="1"/>
</dbReference>
<evidence type="ECO:0000256" key="1">
    <source>
        <dbReference type="ARBA" id="ARBA00023125"/>
    </source>
</evidence>
<dbReference type="CDD" id="cd06170">
    <property type="entry name" value="LuxR_C_like"/>
    <property type="match status" value="1"/>
</dbReference>
<dbReference type="EMBL" id="VITF01000006">
    <property type="protein sequence ID" value="TWA68021.1"/>
    <property type="molecule type" value="Genomic_DNA"/>
</dbReference>
<dbReference type="GO" id="GO:0006355">
    <property type="term" value="P:regulation of DNA-templated transcription"/>
    <property type="evidence" value="ECO:0007669"/>
    <property type="project" value="InterPro"/>
</dbReference>
<dbReference type="GO" id="GO:0003677">
    <property type="term" value="F:DNA binding"/>
    <property type="evidence" value="ECO:0007669"/>
    <property type="project" value="UniProtKB-KW"/>
</dbReference>
<dbReference type="InterPro" id="IPR039420">
    <property type="entry name" value="WalR-like"/>
</dbReference>
<evidence type="ECO:0000313" key="5">
    <source>
        <dbReference type="Proteomes" id="UP000316083"/>
    </source>
</evidence>
<accession>A0A560C8R7</accession>
<protein>
    <submittedName>
        <fullName evidence="4">DNA-binding NarL/FixJ family response regulator</fullName>
    </submittedName>
</protein>
<gene>
    <name evidence="3" type="ORF">FBZ82_106143</name>
    <name evidence="4" type="ORF">FBZ83_108141</name>
</gene>
<dbReference type="AlphaFoldDB" id="A0A560C8R7"/>
<evidence type="ECO:0000313" key="6">
    <source>
        <dbReference type="Proteomes" id="UP000318529"/>
    </source>
</evidence>
<sequence>MHMNHEYAQEKASHSTRNAVTPMHVCLILDNNSLTDTVVQALDRAGRHRVTVFHDISELTQSTLTPDAILIGLQQFTALRENEPMVYLRLSRRSRIVVVLSSRELLDAAHILAFADAWVFEDINVDRINELLDLGLEGHCLMPKQFLSRLGVDEIRLTLLPRLSEPEFETLRLLGQGLNNRTIANQLDLSEAVIKSMVRSVLSKLHFRNRTEAGVFAARQQGALQSAREGMVPPHMHAAPAHRTGTS</sequence>
<organism evidence="4 6">
    <name type="scientific">Azospirillum brasilense</name>
    <dbReference type="NCBI Taxonomy" id="192"/>
    <lineage>
        <taxon>Bacteria</taxon>
        <taxon>Pseudomonadati</taxon>
        <taxon>Pseudomonadota</taxon>
        <taxon>Alphaproteobacteria</taxon>
        <taxon>Rhodospirillales</taxon>
        <taxon>Azospirillaceae</taxon>
        <taxon>Azospirillum</taxon>
    </lineage>
</organism>
<dbReference type="PRINTS" id="PR00038">
    <property type="entry name" value="HTHLUXR"/>
</dbReference>
<evidence type="ECO:0000259" key="2">
    <source>
        <dbReference type="PROSITE" id="PS50043"/>
    </source>
</evidence>
<dbReference type="Pfam" id="PF00196">
    <property type="entry name" value="GerE"/>
    <property type="match status" value="1"/>
</dbReference>
<keyword evidence="1 4" id="KW-0238">DNA-binding</keyword>